<dbReference type="SUPFAM" id="SSF56436">
    <property type="entry name" value="C-type lectin-like"/>
    <property type="match status" value="1"/>
</dbReference>
<accession>A0A811L0A3</accession>
<proteinExistence type="predicted"/>
<dbReference type="InterPro" id="IPR036179">
    <property type="entry name" value="Ig-like_dom_sf"/>
</dbReference>
<dbReference type="InterPro" id="IPR016187">
    <property type="entry name" value="CTDL_fold"/>
</dbReference>
<sequence length="328" mass="36533">MILFLHLQLPTKILLLSTIFISHTLWLVDGYVILDQSKCPLGWRAAADQCVRLELAAHTHDGAMEECAIQGAELVNIVKSSQIDQTLLVDLNDIVHEAEQNGLAEKVWLVGGLQDALADPQLAYDLWLTTNRIMEKRSVERKVLALERRVGNDELEITSVPADGRHFYICGLLPLTRRRLLYEETFLPKGVPTFLEEPSASYSYINRPDGHFITIPCRAEGIPQPTIKWFQSGVEQVNLDTNNSSFVISGGSLLIPVGKTIDNDVMTFHCTATNELGTIRSSSTIIRPAFIEPFSHNRLDAYPLSARGAGSKLECQAPPHHPSKLQFL</sequence>
<evidence type="ECO:0000313" key="3">
    <source>
        <dbReference type="Proteomes" id="UP000614601"/>
    </source>
</evidence>
<dbReference type="InterPro" id="IPR013783">
    <property type="entry name" value="Ig-like_fold"/>
</dbReference>
<dbReference type="Proteomes" id="UP000614601">
    <property type="component" value="Unassembled WGS sequence"/>
</dbReference>
<evidence type="ECO:0000259" key="1">
    <source>
        <dbReference type="PROSITE" id="PS50835"/>
    </source>
</evidence>
<gene>
    <name evidence="2" type="ORF">BOKJ2_LOCUS9220</name>
</gene>
<dbReference type="Pfam" id="PF13927">
    <property type="entry name" value="Ig_3"/>
    <property type="match status" value="1"/>
</dbReference>
<dbReference type="SUPFAM" id="SSF48726">
    <property type="entry name" value="Immunoglobulin"/>
    <property type="match status" value="1"/>
</dbReference>
<dbReference type="EMBL" id="CAJFDH010000004">
    <property type="protein sequence ID" value="CAD5220989.1"/>
    <property type="molecule type" value="Genomic_DNA"/>
</dbReference>
<organism evidence="2 3">
    <name type="scientific">Bursaphelenchus okinawaensis</name>
    <dbReference type="NCBI Taxonomy" id="465554"/>
    <lineage>
        <taxon>Eukaryota</taxon>
        <taxon>Metazoa</taxon>
        <taxon>Ecdysozoa</taxon>
        <taxon>Nematoda</taxon>
        <taxon>Chromadorea</taxon>
        <taxon>Rhabditida</taxon>
        <taxon>Tylenchina</taxon>
        <taxon>Tylenchomorpha</taxon>
        <taxon>Aphelenchoidea</taxon>
        <taxon>Aphelenchoididae</taxon>
        <taxon>Bursaphelenchus</taxon>
    </lineage>
</organism>
<evidence type="ECO:0000313" key="2">
    <source>
        <dbReference type="EMBL" id="CAD5220989.1"/>
    </source>
</evidence>
<dbReference type="OrthoDB" id="428111at2759"/>
<dbReference type="PROSITE" id="PS50835">
    <property type="entry name" value="IG_LIKE"/>
    <property type="match status" value="1"/>
</dbReference>
<dbReference type="Proteomes" id="UP000783686">
    <property type="component" value="Unassembled WGS sequence"/>
</dbReference>
<comment type="caution">
    <text evidence="2">The sequence shown here is derived from an EMBL/GenBank/DDBJ whole genome shotgun (WGS) entry which is preliminary data.</text>
</comment>
<reference evidence="2" key="1">
    <citation type="submission" date="2020-09" db="EMBL/GenBank/DDBJ databases">
        <authorList>
            <person name="Kikuchi T."/>
        </authorList>
    </citation>
    <scope>NUCLEOTIDE SEQUENCE</scope>
    <source>
        <strain evidence="2">SH1</strain>
    </source>
</reference>
<keyword evidence="3" id="KW-1185">Reference proteome</keyword>
<dbReference type="InterPro" id="IPR007110">
    <property type="entry name" value="Ig-like_dom"/>
</dbReference>
<dbReference type="AlphaFoldDB" id="A0A811L0A3"/>
<name>A0A811L0A3_9BILA</name>
<protein>
    <recommendedName>
        <fullName evidence="1">Ig-like domain-containing protein</fullName>
    </recommendedName>
</protein>
<dbReference type="Gene3D" id="2.60.40.10">
    <property type="entry name" value="Immunoglobulins"/>
    <property type="match status" value="1"/>
</dbReference>
<feature type="domain" description="Ig-like" evidence="1">
    <location>
        <begin position="192"/>
        <end position="286"/>
    </location>
</feature>
<dbReference type="EMBL" id="CAJFCW020000004">
    <property type="protein sequence ID" value="CAG9114411.1"/>
    <property type="molecule type" value="Genomic_DNA"/>
</dbReference>